<dbReference type="InterPro" id="IPR001548">
    <property type="entry name" value="Peptidase_M2"/>
</dbReference>
<comment type="similarity">
    <text evidence="1 6">Belongs to the peptidase M2 family.</text>
</comment>
<dbReference type="PANTHER" id="PTHR10514:SF27">
    <property type="entry name" value="ANGIOTENSIN-CONVERTING ENZYME"/>
    <property type="match status" value="1"/>
</dbReference>
<dbReference type="AlphaFoldDB" id="A0A1B6MHA4"/>
<feature type="disulfide bond" evidence="5">
    <location>
        <begin position="15"/>
        <end position="22"/>
    </location>
</feature>
<keyword evidence="4" id="KW-0325">Glycoprotein</keyword>
<protein>
    <recommendedName>
        <fullName evidence="8">Angiotensin-converting enzyme</fullName>
    </recommendedName>
</protein>
<evidence type="ECO:0000256" key="2">
    <source>
        <dbReference type="ARBA" id="ARBA00022729"/>
    </source>
</evidence>
<dbReference type="GO" id="GO:0016020">
    <property type="term" value="C:membrane"/>
    <property type="evidence" value="ECO:0007669"/>
    <property type="project" value="InterPro"/>
</dbReference>
<evidence type="ECO:0000256" key="5">
    <source>
        <dbReference type="PIRSR" id="PIRSR601548-4"/>
    </source>
</evidence>
<gene>
    <name evidence="7" type="ORF">g.54096</name>
</gene>
<feature type="non-terminal residue" evidence="7">
    <location>
        <position position="123"/>
    </location>
</feature>
<organism evidence="7">
    <name type="scientific">Graphocephala atropunctata</name>
    <dbReference type="NCBI Taxonomy" id="36148"/>
    <lineage>
        <taxon>Eukaryota</taxon>
        <taxon>Metazoa</taxon>
        <taxon>Ecdysozoa</taxon>
        <taxon>Arthropoda</taxon>
        <taxon>Hexapoda</taxon>
        <taxon>Insecta</taxon>
        <taxon>Pterygota</taxon>
        <taxon>Neoptera</taxon>
        <taxon>Paraneoptera</taxon>
        <taxon>Hemiptera</taxon>
        <taxon>Auchenorrhyncha</taxon>
        <taxon>Membracoidea</taxon>
        <taxon>Cicadellidae</taxon>
        <taxon>Cicadellinae</taxon>
        <taxon>Cicadellini</taxon>
        <taxon>Graphocephala</taxon>
    </lineage>
</organism>
<dbReference type="EMBL" id="GEBQ01004702">
    <property type="protein sequence ID" value="JAT35275.1"/>
    <property type="molecule type" value="Transcribed_RNA"/>
</dbReference>
<evidence type="ECO:0000256" key="4">
    <source>
        <dbReference type="ARBA" id="ARBA00023180"/>
    </source>
</evidence>
<dbReference type="GO" id="GO:0006508">
    <property type="term" value="P:proteolysis"/>
    <property type="evidence" value="ECO:0007669"/>
    <property type="project" value="InterPro"/>
</dbReference>
<dbReference type="Pfam" id="PF01401">
    <property type="entry name" value="Peptidase_M2"/>
    <property type="match status" value="1"/>
</dbReference>
<accession>A0A1B6MHA4</accession>
<evidence type="ECO:0000256" key="3">
    <source>
        <dbReference type="ARBA" id="ARBA00023157"/>
    </source>
</evidence>
<reference evidence="7" key="1">
    <citation type="submission" date="2015-11" db="EMBL/GenBank/DDBJ databases">
        <title>De novo transcriptome assembly of four potential Pierce s Disease insect vectors from Arizona vineyards.</title>
        <authorList>
            <person name="Tassone E.E."/>
        </authorList>
    </citation>
    <scope>NUCLEOTIDE SEQUENCE</scope>
</reference>
<dbReference type="SUPFAM" id="SSF55486">
    <property type="entry name" value="Metalloproteases ('zincins'), catalytic domain"/>
    <property type="match status" value="1"/>
</dbReference>
<keyword evidence="3 5" id="KW-1015">Disulfide bond</keyword>
<keyword evidence="2" id="KW-0732">Signal</keyword>
<evidence type="ECO:0000313" key="7">
    <source>
        <dbReference type="EMBL" id="JAT35275.1"/>
    </source>
</evidence>
<feature type="non-terminal residue" evidence="7">
    <location>
        <position position="1"/>
    </location>
</feature>
<sequence length="123" mass="14316">LLNLLEKQFVSVSVCRGPQFPCYNIEPDLDRLMKTSRDPAELLWAWQESRAAIGPPSKMLYPTLIDIQNIGARNNGYGDIGVCWREEMETNDLEQVVEQLFLAVRPLYRKLHAYVRFRLVNVY</sequence>
<name>A0A1B6MHA4_9HEMI</name>
<dbReference type="GO" id="GO:0008241">
    <property type="term" value="F:peptidyl-dipeptidase activity"/>
    <property type="evidence" value="ECO:0007669"/>
    <property type="project" value="InterPro"/>
</dbReference>
<proteinExistence type="inferred from homology"/>
<evidence type="ECO:0008006" key="8">
    <source>
        <dbReference type="Google" id="ProtNLM"/>
    </source>
</evidence>
<dbReference type="PANTHER" id="PTHR10514">
    <property type="entry name" value="ANGIOTENSIN-CONVERTING ENZYME"/>
    <property type="match status" value="1"/>
</dbReference>
<comment type="caution">
    <text evidence="6">Lacks conserved residue(s) required for the propagation of feature annotation.</text>
</comment>
<evidence type="ECO:0000256" key="6">
    <source>
        <dbReference type="PROSITE-ProRule" id="PRU01355"/>
    </source>
</evidence>
<dbReference type="PROSITE" id="PS52011">
    <property type="entry name" value="PEPTIDASE_M2"/>
    <property type="match status" value="1"/>
</dbReference>
<evidence type="ECO:0000256" key="1">
    <source>
        <dbReference type="ARBA" id="ARBA00008139"/>
    </source>
</evidence>
<dbReference type="GO" id="GO:0008237">
    <property type="term" value="F:metallopeptidase activity"/>
    <property type="evidence" value="ECO:0007669"/>
    <property type="project" value="InterPro"/>
</dbReference>